<sequence>MIQDRSSGKIISLLVFLLMIFSSFSWNQLSAQSELPLTYLWKPKYYASVEGQERLIYARSFARSQMKFVDIDGDLDKDLLIGKADGRLAFFRNEGTPKQPRLRLETEDFEVIHEEKDANQQLMYLNRIVDVGKNAAPELSDIDDDGDMDLFVGSSDGQ</sequence>
<reference evidence="1" key="1">
    <citation type="submission" date="2018-05" db="EMBL/GenBank/DDBJ databases">
        <authorList>
            <person name="Lanie J.A."/>
            <person name="Ng W.-L."/>
            <person name="Kazmierczak K.M."/>
            <person name="Andrzejewski T.M."/>
            <person name="Davidsen T.M."/>
            <person name="Wayne K.J."/>
            <person name="Tettelin H."/>
            <person name="Glass J.I."/>
            <person name="Rusch D."/>
            <person name="Podicherti R."/>
            <person name="Tsui H.-C.T."/>
            <person name="Winkler M.E."/>
        </authorList>
    </citation>
    <scope>NUCLEOTIDE SEQUENCE</scope>
</reference>
<evidence type="ECO:0008006" key="2">
    <source>
        <dbReference type="Google" id="ProtNLM"/>
    </source>
</evidence>
<name>A0A382XFC7_9ZZZZ</name>
<dbReference type="AlphaFoldDB" id="A0A382XFC7"/>
<dbReference type="EMBL" id="UINC01167317">
    <property type="protein sequence ID" value="SVD69762.1"/>
    <property type="molecule type" value="Genomic_DNA"/>
</dbReference>
<gene>
    <name evidence="1" type="ORF">METZ01_LOCUS422616</name>
</gene>
<organism evidence="1">
    <name type="scientific">marine metagenome</name>
    <dbReference type="NCBI Taxonomy" id="408172"/>
    <lineage>
        <taxon>unclassified sequences</taxon>
        <taxon>metagenomes</taxon>
        <taxon>ecological metagenomes</taxon>
    </lineage>
</organism>
<feature type="non-terminal residue" evidence="1">
    <location>
        <position position="158"/>
    </location>
</feature>
<dbReference type="SUPFAM" id="SSF69318">
    <property type="entry name" value="Integrin alpha N-terminal domain"/>
    <property type="match status" value="1"/>
</dbReference>
<protein>
    <recommendedName>
        <fullName evidence="2">VCBS repeat-containing protein</fullName>
    </recommendedName>
</protein>
<proteinExistence type="predicted"/>
<accession>A0A382XFC7</accession>
<evidence type="ECO:0000313" key="1">
    <source>
        <dbReference type="EMBL" id="SVD69762.1"/>
    </source>
</evidence>
<dbReference type="InterPro" id="IPR028994">
    <property type="entry name" value="Integrin_alpha_N"/>
</dbReference>